<feature type="region of interest" description="Disordered" evidence="1">
    <location>
        <begin position="359"/>
        <end position="434"/>
    </location>
</feature>
<dbReference type="Gene3D" id="2.30.29.30">
    <property type="entry name" value="Pleckstrin-homology domain (PH domain)/Phosphotyrosine-binding domain (PTB)"/>
    <property type="match status" value="1"/>
</dbReference>
<evidence type="ECO:0000256" key="1">
    <source>
        <dbReference type="SAM" id="MobiDB-lite"/>
    </source>
</evidence>
<dbReference type="Proteomes" id="UP001153954">
    <property type="component" value="Unassembled WGS sequence"/>
</dbReference>
<reference evidence="3" key="1">
    <citation type="submission" date="2022-03" db="EMBL/GenBank/DDBJ databases">
        <authorList>
            <person name="Tunstrom K."/>
        </authorList>
    </citation>
    <scope>NUCLEOTIDE SEQUENCE</scope>
</reference>
<dbReference type="InterPro" id="IPR011993">
    <property type="entry name" value="PH-like_dom_sf"/>
</dbReference>
<comment type="caution">
    <text evidence="3">The sequence shown here is derived from an EMBL/GenBank/DDBJ whole genome shotgun (WGS) entry which is preliminary data.</text>
</comment>
<dbReference type="InterPro" id="IPR001849">
    <property type="entry name" value="PH_domain"/>
</dbReference>
<dbReference type="Pfam" id="PF00169">
    <property type="entry name" value="PH"/>
    <property type="match status" value="1"/>
</dbReference>
<dbReference type="SMART" id="SM00233">
    <property type="entry name" value="PH"/>
    <property type="match status" value="1"/>
</dbReference>
<keyword evidence="4" id="KW-1185">Reference proteome</keyword>
<evidence type="ECO:0000259" key="2">
    <source>
        <dbReference type="PROSITE" id="PS50003"/>
    </source>
</evidence>
<accession>A0AAU9TWJ6</accession>
<dbReference type="EMBL" id="CAKOGL010000008">
    <property type="protein sequence ID" value="CAH2089872.1"/>
    <property type="molecule type" value="Genomic_DNA"/>
</dbReference>
<dbReference type="PROSITE" id="PS50003">
    <property type="entry name" value="PH_DOMAIN"/>
    <property type="match status" value="1"/>
</dbReference>
<dbReference type="SUPFAM" id="SSF50729">
    <property type="entry name" value="PH domain-like"/>
    <property type="match status" value="1"/>
</dbReference>
<feature type="compositionally biased region" description="Basic and acidic residues" evidence="1">
    <location>
        <begin position="425"/>
        <end position="434"/>
    </location>
</feature>
<protein>
    <recommendedName>
        <fullName evidence="2">PH domain-containing protein</fullName>
    </recommendedName>
</protein>
<gene>
    <name evidence="3" type="ORF">EEDITHA_LOCUS5884</name>
</gene>
<evidence type="ECO:0000313" key="4">
    <source>
        <dbReference type="Proteomes" id="UP001153954"/>
    </source>
</evidence>
<proteinExistence type="predicted"/>
<name>A0AAU9TWJ6_EUPED</name>
<feature type="domain" description="PH" evidence="2">
    <location>
        <begin position="1"/>
        <end position="111"/>
    </location>
</feature>
<evidence type="ECO:0000313" key="3">
    <source>
        <dbReference type="EMBL" id="CAH2089872.1"/>
    </source>
</evidence>
<organism evidence="3 4">
    <name type="scientific">Euphydryas editha</name>
    <name type="common">Edith's checkerspot</name>
    <dbReference type="NCBI Taxonomy" id="104508"/>
    <lineage>
        <taxon>Eukaryota</taxon>
        <taxon>Metazoa</taxon>
        <taxon>Ecdysozoa</taxon>
        <taxon>Arthropoda</taxon>
        <taxon>Hexapoda</taxon>
        <taxon>Insecta</taxon>
        <taxon>Pterygota</taxon>
        <taxon>Neoptera</taxon>
        <taxon>Endopterygota</taxon>
        <taxon>Lepidoptera</taxon>
        <taxon>Glossata</taxon>
        <taxon>Ditrysia</taxon>
        <taxon>Papilionoidea</taxon>
        <taxon>Nymphalidae</taxon>
        <taxon>Nymphalinae</taxon>
        <taxon>Euphydryas</taxon>
    </lineage>
</organism>
<sequence>MSGYLEVKYPFKSNLGLNPFKSWKRQWCILRPSPLSAGGGSLAVYCSEAGSPAGTVELRAGCIVKRAKSRTRPYAFAVFSIEEPCKPRILLAARSLQEAQQWMDKIRDLLNGDKLLGTESLLKDSYLVTVIPTELSRKCVITGDNNVTLSSTGLMVSRPHTAGVVIRWQHITDVLQTRENGDKSKICMLSIDSGFSGGGELKFSSAVERAGELAGAVRAALRERARPAPLSRSQPDLGACRHDGELRRSSWYSGPSEVSLDDTDLIMSKEAQRIPSGQLSRSRARRLLRASLADLAHLADLAGLADLACADDGSAVDRRSLASVSSGVYEEITEEAAPREEHTYESVADCVYATWRRTGKRHPPPLPPRTPFPGGWARRAGGEAGVTRHSSLGELHHKPSRPCKPFSVFRKRLKSDSRVTSPKSETSKDKDVETKKKKFDFTPTRDIFKSFKVSRKMKNLKITGLSKGETKSCEFLDESQHVSANRCSKSVECLEGNDSFDEFDGNLSLVPDEAVQEIVQLILRVPDLNKVRLKDGQCESDYMPMSPIVPPIEHHYMVMSPRTNIA</sequence>
<dbReference type="CDD" id="cd00821">
    <property type="entry name" value="PH"/>
    <property type="match status" value="1"/>
</dbReference>
<dbReference type="AlphaFoldDB" id="A0AAU9TWJ6"/>